<proteinExistence type="predicted"/>
<dbReference type="Pfam" id="PF01987">
    <property type="entry name" value="AIM24"/>
    <property type="match status" value="1"/>
</dbReference>
<dbReference type="PANTHER" id="PTHR31801:SF0">
    <property type="entry name" value="ALTERED INHERITANCE OF MITOCHONDRIA PROTEIN 24, MITOCHONDRIAL"/>
    <property type="match status" value="1"/>
</dbReference>
<reference evidence="2" key="1">
    <citation type="submission" date="2016-06" db="EMBL/GenBank/DDBJ databases">
        <authorList>
            <person name="McIlroy S.J."/>
            <person name="Karst S.M."/>
            <person name="Albertsen M."/>
        </authorList>
    </citation>
    <scope>NUCLEOTIDE SEQUENCE [LARGE SCALE GENOMIC DNA]</scope>
</reference>
<accession>A0A1A8XWS2</accession>
<evidence type="ECO:0000313" key="2">
    <source>
        <dbReference type="Proteomes" id="UP000199169"/>
    </source>
</evidence>
<protein>
    <recommendedName>
        <fullName evidence="3">TIGR00266 family protein</fullName>
    </recommendedName>
</protein>
<dbReference type="SUPFAM" id="SSF51219">
    <property type="entry name" value="TRAP-like"/>
    <property type="match status" value="1"/>
</dbReference>
<gene>
    <name evidence="1" type="ORF">ACCAA_670078</name>
</gene>
<sequence>MTVFTSTGDVDPFLHVALRRGDKIYCESDAMVMMEATLDLKGRMSGGIGSAIMRRFANGESFFQQHIEAVRGDGDCLLSPVLPGALEILDVGTRQYLLSDGAFVAATSGTEMKVRMQNIANALFAQSGGFFVMETSGTGQVVVSGFGSMFQLEVIPGKDVIIDNSHVVCWDSTLHYEISVTTSSSASSGGLGGMIGNLVNSVTSGEGVVLRFSGSGKVFVCSRNRDAFVEWMKKEVSGSKTSR</sequence>
<dbReference type="InterPro" id="IPR016031">
    <property type="entry name" value="Trp_RNA-bd_attenuator-like_dom"/>
</dbReference>
<dbReference type="RefSeq" id="WP_186408669.1">
    <property type="nucleotide sequence ID" value="NZ_FLQX01000146.1"/>
</dbReference>
<evidence type="ECO:0000313" key="1">
    <source>
        <dbReference type="EMBL" id="SBT09166.1"/>
    </source>
</evidence>
<dbReference type="STRING" id="1860102.ACCAA_670078"/>
<keyword evidence="2" id="KW-1185">Reference proteome</keyword>
<dbReference type="AlphaFoldDB" id="A0A1A8XWS2"/>
<dbReference type="PANTHER" id="PTHR31801">
    <property type="entry name" value="ALTERED INHERITANCE OF MITOCHONDRIA PROTEIN 24, MITOCHONDRIAL"/>
    <property type="match status" value="1"/>
</dbReference>
<dbReference type="InterPro" id="IPR002838">
    <property type="entry name" value="AIM24"/>
</dbReference>
<evidence type="ECO:0008006" key="3">
    <source>
        <dbReference type="Google" id="ProtNLM"/>
    </source>
</evidence>
<dbReference type="NCBIfam" id="TIGR00266">
    <property type="entry name" value="TIGR00266 family protein"/>
    <property type="match status" value="1"/>
</dbReference>
<dbReference type="Gene3D" id="3.60.160.10">
    <property type="entry name" value="Mitochondrial biogenesis AIM24"/>
    <property type="match status" value="1"/>
</dbReference>
<dbReference type="InterPro" id="IPR036983">
    <property type="entry name" value="AIM24_sf"/>
</dbReference>
<organism evidence="1 2">
    <name type="scientific">Candidatus Accumulibacter aalborgensis</name>
    <dbReference type="NCBI Taxonomy" id="1860102"/>
    <lineage>
        <taxon>Bacteria</taxon>
        <taxon>Pseudomonadati</taxon>
        <taxon>Pseudomonadota</taxon>
        <taxon>Betaproteobacteria</taxon>
        <taxon>Candidatus Accumulibacter</taxon>
    </lineage>
</organism>
<name>A0A1A8XWS2_9PROT</name>
<dbReference type="EMBL" id="FLQX01000146">
    <property type="protein sequence ID" value="SBT09166.1"/>
    <property type="molecule type" value="Genomic_DNA"/>
</dbReference>
<dbReference type="Proteomes" id="UP000199169">
    <property type="component" value="Unassembled WGS sequence"/>
</dbReference>